<evidence type="ECO:0000256" key="2">
    <source>
        <dbReference type="SAM" id="MobiDB-lite"/>
    </source>
</evidence>
<name>A0ABV8Q3B2_9MICO</name>
<evidence type="ECO:0000256" key="1">
    <source>
        <dbReference type="SAM" id="Coils"/>
    </source>
</evidence>
<feature type="coiled-coil region" evidence="1">
    <location>
        <begin position="34"/>
        <end position="78"/>
    </location>
</feature>
<proteinExistence type="predicted"/>
<evidence type="ECO:0008006" key="5">
    <source>
        <dbReference type="Google" id="ProtNLM"/>
    </source>
</evidence>
<sequence length="245" mass="24561">MNANRLWMLGGAVVAVAIAVLAYFVGIAPQLAQAQTAEQQKAQAQTQLQQTEVALATLKKQYASIDQLTAQLTALQQSVPGTTNVTDFVRQVQGQASATGSTITSISVGEPTAYAPQAAPGAPTSSGSPAATPAPTATATPAPGATTPATGSTPQPNAASSAPTPNATAVAVAPPLQTAPSITASNFVLLPVSIAASGSEVNLLAFTKELQTLGPRLFLVDSIDVKQGTAPTATIAGFIYVLIGN</sequence>
<evidence type="ECO:0000313" key="4">
    <source>
        <dbReference type="Proteomes" id="UP001595900"/>
    </source>
</evidence>
<protein>
    <recommendedName>
        <fullName evidence="5">Tfp pilus assembly protein PilO</fullName>
    </recommendedName>
</protein>
<organism evidence="3 4">
    <name type="scientific">Gryllotalpicola reticulitermitis</name>
    <dbReference type="NCBI Taxonomy" id="1184153"/>
    <lineage>
        <taxon>Bacteria</taxon>
        <taxon>Bacillati</taxon>
        <taxon>Actinomycetota</taxon>
        <taxon>Actinomycetes</taxon>
        <taxon>Micrococcales</taxon>
        <taxon>Microbacteriaceae</taxon>
        <taxon>Gryllotalpicola</taxon>
    </lineage>
</organism>
<reference evidence="4" key="1">
    <citation type="journal article" date="2019" name="Int. J. Syst. Evol. Microbiol.">
        <title>The Global Catalogue of Microorganisms (GCM) 10K type strain sequencing project: providing services to taxonomists for standard genome sequencing and annotation.</title>
        <authorList>
            <consortium name="The Broad Institute Genomics Platform"/>
            <consortium name="The Broad Institute Genome Sequencing Center for Infectious Disease"/>
            <person name="Wu L."/>
            <person name="Ma J."/>
        </authorList>
    </citation>
    <scope>NUCLEOTIDE SEQUENCE [LARGE SCALE GENOMIC DNA]</scope>
    <source>
        <strain evidence="4">CGMCC 1.10363</strain>
    </source>
</reference>
<keyword evidence="1" id="KW-0175">Coiled coil</keyword>
<accession>A0ABV8Q3B2</accession>
<feature type="region of interest" description="Disordered" evidence="2">
    <location>
        <begin position="114"/>
        <end position="166"/>
    </location>
</feature>
<evidence type="ECO:0000313" key="3">
    <source>
        <dbReference type="EMBL" id="MFC4242432.1"/>
    </source>
</evidence>
<dbReference type="EMBL" id="JBHSCN010000002">
    <property type="protein sequence ID" value="MFC4242432.1"/>
    <property type="molecule type" value="Genomic_DNA"/>
</dbReference>
<dbReference type="Proteomes" id="UP001595900">
    <property type="component" value="Unassembled WGS sequence"/>
</dbReference>
<comment type="caution">
    <text evidence="3">The sequence shown here is derived from an EMBL/GenBank/DDBJ whole genome shotgun (WGS) entry which is preliminary data.</text>
</comment>
<feature type="compositionally biased region" description="Low complexity" evidence="2">
    <location>
        <begin position="115"/>
        <end position="166"/>
    </location>
</feature>
<dbReference type="RefSeq" id="WP_390227262.1">
    <property type="nucleotide sequence ID" value="NZ_JBHSCN010000002.1"/>
</dbReference>
<keyword evidence="4" id="KW-1185">Reference proteome</keyword>
<gene>
    <name evidence="3" type="ORF">ACFOYW_03525</name>
</gene>